<dbReference type="AlphaFoldDB" id="A0AAW2XM68"/>
<dbReference type="EMBL" id="JACGWN010000003">
    <property type="protein sequence ID" value="KAL0454259.1"/>
    <property type="molecule type" value="Genomic_DNA"/>
</dbReference>
<sequence>MKLGVGSHPGSGIYAYYLRPCYAKLLDIGTSYPIGATTVATGSPSVTHLQVHRRYHCHVMTEDGSSSWNSLRLHWIELKVTTSGIQSPLAQTQDTVIVCT</sequence>
<organism evidence="1">
    <name type="scientific">Sesamum latifolium</name>
    <dbReference type="NCBI Taxonomy" id="2727402"/>
    <lineage>
        <taxon>Eukaryota</taxon>
        <taxon>Viridiplantae</taxon>
        <taxon>Streptophyta</taxon>
        <taxon>Embryophyta</taxon>
        <taxon>Tracheophyta</taxon>
        <taxon>Spermatophyta</taxon>
        <taxon>Magnoliopsida</taxon>
        <taxon>eudicotyledons</taxon>
        <taxon>Gunneridae</taxon>
        <taxon>Pentapetalae</taxon>
        <taxon>asterids</taxon>
        <taxon>lamiids</taxon>
        <taxon>Lamiales</taxon>
        <taxon>Pedaliaceae</taxon>
        <taxon>Sesamum</taxon>
    </lineage>
</organism>
<accession>A0AAW2XM68</accession>
<reference evidence="1" key="1">
    <citation type="submission" date="2020-06" db="EMBL/GenBank/DDBJ databases">
        <authorList>
            <person name="Li T."/>
            <person name="Hu X."/>
            <person name="Zhang T."/>
            <person name="Song X."/>
            <person name="Zhang H."/>
            <person name="Dai N."/>
            <person name="Sheng W."/>
            <person name="Hou X."/>
            <person name="Wei L."/>
        </authorList>
    </citation>
    <scope>NUCLEOTIDE SEQUENCE</scope>
    <source>
        <strain evidence="1">KEN1</strain>
        <tissue evidence="1">Leaf</tissue>
    </source>
</reference>
<comment type="caution">
    <text evidence="1">The sequence shown here is derived from an EMBL/GenBank/DDBJ whole genome shotgun (WGS) entry which is preliminary data.</text>
</comment>
<evidence type="ECO:0000313" key="1">
    <source>
        <dbReference type="EMBL" id="KAL0454259.1"/>
    </source>
</evidence>
<protein>
    <submittedName>
        <fullName evidence="1">Uncharacterized protein</fullName>
    </submittedName>
</protein>
<name>A0AAW2XM68_9LAMI</name>
<proteinExistence type="predicted"/>
<gene>
    <name evidence="1" type="ORF">Slati_0765100</name>
</gene>
<reference evidence="1" key="2">
    <citation type="journal article" date="2024" name="Plant">
        <title>Genomic evolution and insights into agronomic trait innovations of Sesamum species.</title>
        <authorList>
            <person name="Miao H."/>
            <person name="Wang L."/>
            <person name="Qu L."/>
            <person name="Liu H."/>
            <person name="Sun Y."/>
            <person name="Le M."/>
            <person name="Wang Q."/>
            <person name="Wei S."/>
            <person name="Zheng Y."/>
            <person name="Lin W."/>
            <person name="Duan Y."/>
            <person name="Cao H."/>
            <person name="Xiong S."/>
            <person name="Wang X."/>
            <person name="Wei L."/>
            <person name="Li C."/>
            <person name="Ma Q."/>
            <person name="Ju M."/>
            <person name="Zhao R."/>
            <person name="Li G."/>
            <person name="Mu C."/>
            <person name="Tian Q."/>
            <person name="Mei H."/>
            <person name="Zhang T."/>
            <person name="Gao T."/>
            <person name="Zhang H."/>
        </authorList>
    </citation>
    <scope>NUCLEOTIDE SEQUENCE</scope>
    <source>
        <strain evidence="1">KEN1</strain>
    </source>
</reference>